<dbReference type="PANTHER" id="PTHR30489">
    <property type="entry name" value="LIPOPROTEIN-RELEASING SYSTEM TRANSMEMBRANE PROTEIN LOLE"/>
    <property type="match status" value="1"/>
</dbReference>
<dbReference type="Proteomes" id="UP000317557">
    <property type="component" value="Unassembled WGS sequence"/>
</dbReference>
<accession>A0A521CW93</accession>
<evidence type="ECO:0000256" key="1">
    <source>
        <dbReference type="ARBA" id="ARBA00004651"/>
    </source>
</evidence>
<evidence type="ECO:0000256" key="4">
    <source>
        <dbReference type="ARBA" id="ARBA00022692"/>
    </source>
</evidence>
<feature type="transmembrane region" description="Helical" evidence="7">
    <location>
        <begin position="289"/>
        <end position="315"/>
    </location>
</feature>
<feature type="transmembrane region" description="Helical" evidence="7">
    <location>
        <begin position="36"/>
        <end position="62"/>
    </location>
</feature>
<evidence type="ECO:0000256" key="3">
    <source>
        <dbReference type="ARBA" id="ARBA00022475"/>
    </source>
</evidence>
<dbReference type="EMBL" id="FXTP01000006">
    <property type="protein sequence ID" value="SMO63682.1"/>
    <property type="molecule type" value="Genomic_DNA"/>
</dbReference>
<dbReference type="InterPro" id="IPR051447">
    <property type="entry name" value="Lipoprotein-release_system"/>
</dbReference>
<comment type="subcellular location">
    <subcellularLocation>
        <location evidence="1">Cell membrane</location>
        <topology evidence="1">Multi-pass membrane protein</topology>
    </subcellularLocation>
</comment>
<keyword evidence="6 7" id="KW-0472">Membrane</keyword>
<dbReference type="Pfam" id="PF12704">
    <property type="entry name" value="MacB_PCD"/>
    <property type="match status" value="1"/>
</dbReference>
<dbReference type="GO" id="GO:0098797">
    <property type="term" value="C:plasma membrane protein complex"/>
    <property type="evidence" value="ECO:0007669"/>
    <property type="project" value="TreeGrafter"/>
</dbReference>
<dbReference type="GO" id="GO:0044874">
    <property type="term" value="P:lipoprotein localization to outer membrane"/>
    <property type="evidence" value="ECO:0007669"/>
    <property type="project" value="TreeGrafter"/>
</dbReference>
<feature type="transmembrane region" description="Helical" evidence="7">
    <location>
        <begin position="343"/>
        <end position="365"/>
    </location>
</feature>
<protein>
    <submittedName>
        <fullName evidence="10">Lipoprotein-releasing system permease protein</fullName>
    </submittedName>
</protein>
<feature type="transmembrane region" description="Helical" evidence="7">
    <location>
        <begin position="385"/>
        <end position="407"/>
    </location>
</feature>
<reference evidence="10 11" key="1">
    <citation type="submission" date="2017-05" db="EMBL/GenBank/DDBJ databases">
        <authorList>
            <person name="Varghese N."/>
            <person name="Submissions S."/>
        </authorList>
    </citation>
    <scope>NUCLEOTIDE SEQUENCE [LARGE SCALE GENOMIC DNA]</scope>
    <source>
        <strain evidence="10 11">DSM 21985</strain>
    </source>
</reference>
<evidence type="ECO:0000259" key="8">
    <source>
        <dbReference type="Pfam" id="PF02687"/>
    </source>
</evidence>
<feature type="domain" description="ABC3 transporter permease C-terminal" evidence="8">
    <location>
        <begin position="293"/>
        <end position="417"/>
    </location>
</feature>
<dbReference type="PANTHER" id="PTHR30489:SF0">
    <property type="entry name" value="LIPOPROTEIN-RELEASING SYSTEM TRANSMEMBRANE PROTEIN LOLE"/>
    <property type="match status" value="1"/>
</dbReference>
<evidence type="ECO:0000256" key="7">
    <source>
        <dbReference type="SAM" id="Phobius"/>
    </source>
</evidence>
<comment type="similarity">
    <text evidence="2">Belongs to the ABC-4 integral membrane protein family. LolC/E subfamily.</text>
</comment>
<proteinExistence type="inferred from homology"/>
<evidence type="ECO:0000256" key="5">
    <source>
        <dbReference type="ARBA" id="ARBA00022989"/>
    </source>
</evidence>
<evidence type="ECO:0000313" key="10">
    <source>
        <dbReference type="EMBL" id="SMO63682.1"/>
    </source>
</evidence>
<gene>
    <name evidence="10" type="ORF">SAMN06265219_106158</name>
</gene>
<keyword evidence="5 7" id="KW-1133">Transmembrane helix</keyword>
<evidence type="ECO:0000259" key="9">
    <source>
        <dbReference type="Pfam" id="PF12704"/>
    </source>
</evidence>
<dbReference type="AlphaFoldDB" id="A0A521CW93"/>
<keyword evidence="3" id="KW-1003">Cell membrane</keyword>
<evidence type="ECO:0000256" key="6">
    <source>
        <dbReference type="ARBA" id="ARBA00023136"/>
    </source>
</evidence>
<evidence type="ECO:0000313" key="11">
    <source>
        <dbReference type="Proteomes" id="UP000317557"/>
    </source>
</evidence>
<keyword evidence="4 7" id="KW-0812">Transmembrane</keyword>
<dbReference type="Pfam" id="PF02687">
    <property type="entry name" value="FtsX"/>
    <property type="match status" value="1"/>
</dbReference>
<keyword evidence="11" id="KW-1185">Reference proteome</keyword>
<name>A0A521CW93_9BACT</name>
<dbReference type="InterPro" id="IPR003838">
    <property type="entry name" value="ABC3_permease_C"/>
</dbReference>
<organism evidence="10 11">
    <name type="scientific">Gracilimonas mengyeensis</name>
    <dbReference type="NCBI Taxonomy" id="1302730"/>
    <lineage>
        <taxon>Bacteria</taxon>
        <taxon>Pseudomonadati</taxon>
        <taxon>Balneolota</taxon>
        <taxon>Balneolia</taxon>
        <taxon>Balneolales</taxon>
        <taxon>Balneolaceae</taxon>
        <taxon>Gracilimonas</taxon>
    </lineage>
</organism>
<dbReference type="InterPro" id="IPR025857">
    <property type="entry name" value="MacB_PCD"/>
</dbReference>
<feature type="domain" description="MacB-like periplasmic core" evidence="9">
    <location>
        <begin position="41"/>
        <end position="261"/>
    </location>
</feature>
<evidence type="ECO:0000256" key="2">
    <source>
        <dbReference type="ARBA" id="ARBA00005236"/>
    </source>
</evidence>
<keyword evidence="10" id="KW-0449">Lipoprotein</keyword>
<sequence>MSNSSAFHALILYFGDMKNSGFIARRYLFSRKHISLISTLTFISITGITIGTALLIVVLSVFNGFFDVIKSFLLSYDPDVRVEATGTSTFAQNREVMEKIESLPEVRVISPYMDGKALLAMDGARNEVVDVKGIERDLFFQLVDIQQSISSGVFDISVRDQTPGIIVHDELKNRLNLRIGEDIALLSAAGMKNALTQITVPRTYRFDLRGSYFLQQIVGGPKVFVDIEAAQRLFRSPNQLSGLDIKLHDNDEAEQVKEELATMLGSDFEISTWYDLQKPLYDVMLLEKWGSFVILILIVIVAVLNIIGSLTMIVIQKQRDIGILMSMGYSRSGIKNIFRKQGFYIGLIGCGIGGSLGLLLSWAQMKFGLVKLSSAFIIDAYPVQIRPLDVIIILAASLLLCVLASWYPAHRASKVQPADAVRYE</sequence>